<proteinExistence type="predicted"/>
<name>G9NAB7_HYPVG</name>
<dbReference type="HOGENOM" id="CLU_1740777_0_0_1"/>
<dbReference type="GeneID" id="25792103"/>
<dbReference type="OrthoDB" id="4848172at2759"/>
<dbReference type="EMBL" id="ABDF02000090">
    <property type="protein sequence ID" value="EHK16883.1"/>
    <property type="molecule type" value="Genomic_DNA"/>
</dbReference>
<organism evidence="2 3">
    <name type="scientific">Hypocrea virens (strain Gv29-8 / FGSC 10586)</name>
    <name type="common">Gliocladium virens</name>
    <name type="synonym">Trichoderma virens</name>
    <dbReference type="NCBI Taxonomy" id="413071"/>
    <lineage>
        <taxon>Eukaryota</taxon>
        <taxon>Fungi</taxon>
        <taxon>Dikarya</taxon>
        <taxon>Ascomycota</taxon>
        <taxon>Pezizomycotina</taxon>
        <taxon>Sordariomycetes</taxon>
        <taxon>Hypocreomycetidae</taxon>
        <taxon>Hypocreales</taxon>
        <taxon>Hypocreaceae</taxon>
        <taxon>Trichoderma</taxon>
    </lineage>
</organism>
<dbReference type="InParanoid" id="G9NAB7"/>
<evidence type="ECO:0000313" key="3">
    <source>
        <dbReference type="Proteomes" id="UP000007115"/>
    </source>
</evidence>
<feature type="region of interest" description="Disordered" evidence="1">
    <location>
        <begin position="129"/>
        <end position="150"/>
    </location>
</feature>
<sequence length="150" mass="17174">MALDPEKVKNFQERYLGLDNNITYIKGHAISNEYYSYKDAQRAASSARKDYKDIGNSLKVTKPYEGPAQLVGGNMYYRDGQEIMAPLTEAAAATARVEGNRRDAFNNNYGDLLQAKGQYQNHVEQAKQTHNSADKYDKYEDQHEKYRVLH</sequence>
<dbReference type="RefSeq" id="XP_013951077.1">
    <property type="nucleotide sequence ID" value="XM_014095602.1"/>
</dbReference>
<accession>G9NAB7</accession>
<evidence type="ECO:0000256" key="1">
    <source>
        <dbReference type="SAM" id="MobiDB-lite"/>
    </source>
</evidence>
<dbReference type="OMA" id="GQEIMAP"/>
<dbReference type="AlphaFoldDB" id="G9NAB7"/>
<reference evidence="2 3" key="1">
    <citation type="journal article" date="2011" name="Genome Biol.">
        <title>Comparative genome sequence analysis underscores mycoparasitism as the ancestral life style of Trichoderma.</title>
        <authorList>
            <person name="Kubicek C.P."/>
            <person name="Herrera-Estrella A."/>
            <person name="Seidl-Seiboth V."/>
            <person name="Martinez D.A."/>
            <person name="Druzhinina I.S."/>
            <person name="Thon M."/>
            <person name="Zeilinger S."/>
            <person name="Casas-Flores S."/>
            <person name="Horwitz B.A."/>
            <person name="Mukherjee P.K."/>
            <person name="Mukherjee M."/>
            <person name="Kredics L."/>
            <person name="Alcaraz L.D."/>
            <person name="Aerts A."/>
            <person name="Antal Z."/>
            <person name="Atanasova L."/>
            <person name="Cervantes-Badillo M.G."/>
            <person name="Challacombe J."/>
            <person name="Chertkov O."/>
            <person name="McCluskey K."/>
            <person name="Coulpier F."/>
            <person name="Deshpande N."/>
            <person name="von Doehren H."/>
            <person name="Ebbole D.J."/>
            <person name="Esquivel-Naranjo E.U."/>
            <person name="Fekete E."/>
            <person name="Flipphi M."/>
            <person name="Glaser F."/>
            <person name="Gomez-Rodriguez E.Y."/>
            <person name="Gruber S."/>
            <person name="Han C."/>
            <person name="Henrissat B."/>
            <person name="Hermosa R."/>
            <person name="Hernandez-Onate M."/>
            <person name="Karaffa L."/>
            <person name="Kosti I."/>
            <person name="Le Crom S."/>
            <person name="Lindquist E."/>
            <person name="Lucas S."/>
            <person name="Luebeck M."/>
            <person name="Luebeck P.S."/>
            <person name="Margeot A."/>
            <person name="Metz B."/>
            <person name="Misra M."/>
            <person name="Nevalainen H."/>
            <person name="Omann M."/>
            <person name="Packer N."/>
            <person name="Perrone G."/>
            <person name="Uresti-Rivera E.E."/>
            <person name="Salamov A."/>
            <person name="Schmoll M."/>
            <person name="Seiboth B."/>
            <person name="Shapiro H."/>
            <person name="Sukno S."/>
            <person name="Tamayo-Ramos J.A."/>
            <person name="Tisch D."/>
            <person name="Wiest A."/>
            <person name="Wilkinson H.H."/>
            <person name="Zhang M."/>
            <person name="Coutinho P.M."/>
            <person name="Kenerley C.M."/>
            <person name="Monte E."/>
            <person name="Baker S.E."/>
            <person name="Grigoriev I.V."/>
        </authorList>
    </citation>
    <scope>NUCLEOTIDE SEQUENCE [LARGE SCALE GENOMIC DNA]</scope>
    <source>
        <strain evidence="3">Gv29-8 / FGSC 10586</strain>
    </source>
</reference>
<dbReference type="Proteomes" id="UP000007115">
    <property type="component" value="Unassembled WGS sequence"/>
</dbReference>
<gene>
    <name evidence="2" type="ORF">TRIVIDRAFT_227727</name>
</gene>
<evidence type="ECO:0000313" key="2">
    <source>
        <dbReference type="EMBL" id="EHK16883.1"/>
    </source>
</evidence>
<dbReference type="VEuPathDB" id="FungiDB:TRIVIDRAFT_227727"/>
<comment type="caution">
    <text evidence="2">The sequence shown here is derived from an EMBL/GenBank/DDBJ whole genome shotgun (WGS) entry which is preliminary data.</text>
</comment>
<dbReference type="eggNOG" id="ENOG502TESG">
    <property type="taxonomic scope" value="Eukaryota"/>
</dbReference>
<protein>
    <submittedName>
        <fullName evidence="2">Uncharacterized protein</fullName>
    </submittedName>
</protein>
<keyword evidence="3" id="KW-1185">Reference proteome</keyword>